<accession>A0ACD5ZJ52</accession>
<reference evidence="1" key="1">
    <citation type="submission" date="2021-05" db="EMBL/GenBank/DDBJ databases">
        <authorList>
            <person name="Scholz U."/>
            <person name="Mascher M."/>
            <person name="Fiebig A."/>
        </authorList>
    </citation>
    <scope>NUCLEOTIDE SEQUENCE [LARGE SCALE GENOMIC DNA]</scope>
</reference>
<organism evidence="1 2">
    <name type="scientific">Avena sativa</name>
    <name type="common">Oat</name>
    <dbReference type="NCBI Taxonomy" id="4498"/>
    <lineage>
        <taxon>Eukaryota</taxon>
        <taxon>Viridiplantae</taxon>
        <taxon>Streptophyta</taxon>
        <taxon>Embryophyta</taxon>
        <taxon>Tracheophyta</taxon>
        <taxon>Spermatophyta</taxon>
        <taxon>Magnoliopsida</taxon>
        <taxon>Liliopsida</taxon>
        <taxon>Poales</taxon>
        <taxon>Poaceae</taxon>
        <taxon>BOP clade</taxon>
        <taxon>Pooideae</taxon>
        <taxon>Poodae</taxon>
        <taxon>Poeae</taxon>
        <taxon>Poeae Chloroplast Group 1 (Aveneae type)</taxon>
        <taxon>Aveninae</taxon>
        <taxon>Avena</taxon>
    </lineage>
</organism>
<evidence type="ECO:0000313" key="1">
    <source>
        <dbReference type="EnsemblPlants" id="AVESA.00010b.r2.6DG1171070.1.CDS"/>
    </source>
</evidence>
<dbReference type="Proteomes" id="UP001732700">
    <property type="component" value="Chromosome 6D"/>
</dbReference>
<dbReference type="EnsemblPlants" id="AVESA.00010b.r2.6DG1171070.1">
    <property type="protein sequence ID" value="AVESA.00010b.r2.6DG1171070.1.CDS"/>
    <property type="gene ID" value="AVESA.00010b.r2.6DG1171070"/>
</dbReference>
<name>A0ACD5ZJ52_AVESA</name>
<keyword evidence="2" id="KW-1185">Reference proteome</keyword>
<proteinExistence type="predicted"/>
<sequence length="746" mass="80230">MAPPRRCQRASAASLGVLLLLYAISVSSLLPAVGAQSTTFTNVVGGKEFQTFSFPAFVGSQATFSGNLTFSGNASVSNSALQITPDTRNDPGRYLVNKAGRIMFTRPYVLWASNSSNATADDGRRVASFSTVFKINLFRANDSVKGEGIAFVIASDGGVEPPPGSVGEYLGLTNASTDGSAANGFAAVEFDSLKQAYDIDDNHVGIDVNGVRSKAAASLTPLGIELAPRPNNTSTDDGSNMVWVEYNGTSRHMWVYMARNGSDRPATPVLDTALDLSTVLLGKKAYFGFTASTGVAYQLNCVHMWNMTVEILPSSPGSKSFSGWKLGVTIGVCAAALALGLFAGLYIRSRRRRIRDDPNSLFHSSIDLTSMAGVPKEYDYKELRKGTNNFDEKMKLGQGGYGVVYRATVLGEQGQTVDVAVKQFSGANTKGQEDFLAELSIINLLRHRNLVKLLGWCHQNGVLLLVYDYMPNGSLDRHLFGGPESPILTWDQRYKVVAGVASALNYLHHEYDQRVIHRDIKPSNIMLDGAFNARLGDFGLARALESDKTSYTDKIGVPGTLGYIAPECFHTGRATRESDVFGLGAVILEIVSGRRVSCSNPAGCSQLLEGVWQLHGAGKGRVLEAVDRRLADGEFDEGDAERLLLLGLACSHPNPGERPTARAIVHILARSQPPPEVPASKPAFMWPVQRVAPAGEDGEMLTSGVSTAMTSSSSYSYCASSAGWTTQNYLLSRDHDLTTDRDASTL</sequence>
<protein>
    <submittedName>
        <fullName evidence="1">Uncharacterized protein</fullName>
    </submittedName>
</protein>
<evidence type="ECO:0000313" key="2">
    <source>
        <dbReference type="Proteomes" id="UP001732700"/>
    </source>
</evidence>
<reference evidence="1" key="2">
    <citation type="submission" date="2025-09" db="UniProtKB">
        <authorList>
            <consortium name="EnsemblPlants"/>
        </authorList>
    </citation>
    <scope>IDENTIFICATION</scope>
</reference>